<name>A0ABX1VFS2_9PLAN</name>
<evidence type="ECO:0000256" key="2">
    <source>
        <dbReference type="ARBA" id="ARBA00022840"/>
    </source>
</evidence>
<dbReference type="InterPro" id="IPR027417">
    <property type="entry name" value="P-loop_NTPase"/>
</dbReference>
<proteinExistence type="predicted"/>
<organism evidence="3 4">
    <name type="scientific">Alienimonas chondri</name>
    <dbReference type="NCBI Taxonomy" id="2681879"/>
    <lineage>
        <taxon>Bacteria</taxon>
        <taxon>Pseudomonadati</taxon>
        <taxon>Planctomycetota</taxon>
        <taxon>Planctomycetia</taxon>
        <taxon>Planctomycetales</taxon>
        <taxon>Planctomycetaceae</taxon>
        <taxon>Alienimonas</taxon>
    </lineage>
</organism>
<dbReference type="Gene3D" id="3.40.50.300">
    <property type="entry name" value="P-loop containing nucleotide triphosphate hydrolases"/>
    <property type="match status" value="1"/>
</dbReference>
<evidence type="ECO:0000256" key="1">
    <source>
        <dbReference type="ARBA" id="ARBA00022741"/>
    </source>
</evidence>
<keyword evidence="4" id="KW-1185">Reference proteome</keyword>
<dbReference type="PANTHER" id="PTHR42960:SF1">
    <property type="entry name" value="YCF46 PROTEIN"/>
    <property type="match status" value="1"/>
</dbReference>
<dbReference type="Gene3D" id="1.10.8.60">
    <property type="match status" value="1"/>
</dbReference>
<gene>
    <name evidence="3" type="ORF">LzC2_30460</name>
</gene>
<protein>
    <submittedName>
        <fullName evidence="3">Uncharacterized protein</fullName>
    </submittedName>
</protein>
<evidence type="ECO:0000313" key="4">
    <source>
        <dbReference type="Proteomes" id="UP000609651"/>
    </source>
</evidence>
<evidence type="ECO:0000313" key="3">
    <source>
        <dbReference type="EMBL" id="NNJ26950.1"/>
    </source>
</evidence>
<dbReference type="SUPFAM" id="SSF52540">
    <property type="entry name" value="P-loop containing nucleoside triphosphate hydrolases"/>
    <property type="match status" value="1"/>
</dbReference>
<accession>A0ABX1VFS2</accession>
<comment type="caution">
    <text evidence="3">The sequence shown here is derived from an EMBL/GenBank/DDBJ whole genome shotgun (WGS) entry which is preliminary data.</text>
</comment>
<keyword evidence="1" id="KW-0547">Nucleotide-binding</keyword>
<keyword evidence="2" id="KW-0067">ATP-binding</keyword>
<dbReference type="EMBL" id="WTPX01000109">
    <property type="protein sequence ID" value="NNJ26950.1"/>
    <property type="molecule type" value="Genomic_DNA"/>
</dbReference>
<dbReference type="Proteomes" id="UP000609651">
    <property type="component" value="Unassembled WGS sequence"/>
</dbReference>
<sequence length="138" mass="14676">MVKGVATEAGELPVLDTLLSWPADRPRGAFAVAASNDASMSPAELTRSGRFDAAFCLDRPAAEERPQIWDRYRAEYGIDDEDLVADDEGWTGAEIESCCRLSALQASRWIRPPLTSCRSARAEGSNCPSCGGGPAAAA</sequence>
<reference evidence="3 4" key="1">
    <citation type="journal article" date="2020" name="Syst. Appl. Microbiol.">
        <title>Alienimonas chondri sp. nov., a novel planctomycete isolated from the biofilm of the red alga Chondrus crispus.</title>
        <authorList>
            <person name="Vitorino I."/>
            <person name="Albuquerque L."/>
            <person name="Wiegand S."/>
            <person name="Kallscheuer N."/>
            <person name="da Costa M.S."/>
            <person name="Lobo-da-Cunha A."/>
            <person name="Jogler C."/>
            <person name="Lage O.M."/>
        </authorList>
    </citation>
    <scope>NUCLEOTIDE SEQUENCE [LARGE SCALE GENOMIC DNA]</scope>
    <source>
        <strain evidence="3 4">LzC2</strain>
    </source>
</reference>
<dbReference type="InterPro" id="IPR052381">
    <property type="entry name" value="AAA_domain_protein"/>
</dbReference>
<dbReference type="PANTHER" id="PTHR42960">
    <property type="entry name" value="YCF46 PROTEIN"/>
    <property type="match status" value="1"/>
</dbReference>